<evidence type="ECO:0000313" key="14">
    <source>
        <dbReference type="Proteomes" id="UP000076502"/>
    </source>
</evidence>
<evidence type="ECO:0000256" key="1">
    <source>
        <dbReference type="ARBA" id="ARBA00004141"/>
    </source>
</evidence>
<comment type="subcellular location">
    <subcellularLocation>
        <location evidence="1">Membrane</location>
        <topology evidence="1">Multi-pass membrane protein</topology>
    </subcellularLocation>
</comment>
<dbReference type="Proteomes" id="UP000076502">
    <property type="component" value="Unassembled WGS sequence"/>
</dbReference>
<sequence length="170" mass="19317">MMTGEYEYGDLFADGKDGNSFLPFMSKVVFLAFVMLDSIALMNLMVGLAVNDIQDLVEADNMMSHKIFNDKWLHPRFKSFLYSRRRIPRKIRFSYNKHRLPDSSAGSPAYLKEALIRLQKVSKGPITNGEHGSDNGDTELKLLLKELLFQLRTPYYSSAVGGTISRRSSL</sequence>
<keyword evidence="3 11" id="KW-0812">Transmembrane</keyword>
<evidence type="ECO:0000256" key="3">
    <source>
        <dbReference type="ARBA" id="ARBA00022692"/>
    </source>
</evidence>
<evidence type="ECO:0000256" key="7">
    <source>
        <dbReference type="ARBA" id="ARBA00023065"/>
    </source>
</evidence>
<dbReference type="STRING" id="178035.A0A154PES9"/>
<feature type="domain" description="Ion transport" evidence="12">
    <location>
        <begin position="1"/>
        <end position="58"/>
    </location>
</feature>
<proteinExistence type="predicted"/>
<evidence type="ECO:0000256" key="11">
    <source>
        <dbReference type="SAM" id="Phobius"/>
    </source>
</evidence>
<dbReference type="Pfam" id="PF00520">
    <property type="entry name" value="Ion_trans"/>
    <property type="match status" value="1"/>
</dbReference>
<dbReference type="EMBL" id="KQ434878">
    <property type="protein sequence ID" value="KZC09808.1"/>
    <property type="molecule type" value="Genomic_DNA"/>
</dbReference>
<dbReference type="InterPro" id="IPR052076">
    <property type="entry name" value="TRP_cation_channel"/>
</dbReference>
<dbReference type="AlphaFoldDB" id="A0A154PES9"/>
<feature type="transmembrane region" description="Helical" evidence="11">
    <location>
        <begin position="28"/>
        <end position="50"/>
    </location>
</feature>
<evidence type="ECO:0000313" key="13">
    <source>
        <dbReference type="EMBL" id="KZC09808.1"/>
    </source>
</evidence>
<organism evidence="13 14">
    <name type="scientific">Dufourea novaeangliae</name>
    <name type="common">Sweat bee</name>
    <dbReference type="NCBI Taxonomy" id="178035"/>
    <lineage>
        <taxon>Eukaryota</taxon>
        <taxon>Metazoa</taxon>
        <taxon>Ecdysozoa</taxon>
        <taxon>Arthropoda</taxon>
        <taxon>Hexapoda</taxon>
        <taxon>Insecta</taxon>
        <taxon>Pterygota</taxon>
        <taxon>Neoptera</taxon>
        <taxon>Endopterygota</taxon>
        <taxon>Hymenoptera</taxon>
        <taxon>Apocrita</taxon>
        <taxon>Aculeata</taxon>
        <taxon>Apoidea</taxon>
        <taxon>Anthophila</taxon>
        <taxon>Halictidae</taxon>
        <taxon>Rophitinae</taxon>
        <taxon>Dufourea</taxon>
    </lineage>
</organism>
<evidence type="ECO:0000256" key="8">
    <source>
        <dbReference type="ARBA" id="ARBA00023136"/>
    </source>
</evidence>
<evidence type="ECO:0000259" key="12">
    <source>
        <dbReference type="Pfam" id="PF00520"/>
    </source>
</evidence>
<dbReference type="PANTHER" id="PTHR47143:SF1">
    <property type="entry name" value="ION_TRANS DOMAIN-CONTAINING PROTEIN"/>
    <property type="match status" value="1"/>
</dbReference>
<evidence type="ECO:0000256" key="5">
    <source>
        <dbReference type="ARBA" id="ARBA00022989"/>
    </source>
</evidence>
<keyword evidence="7" id="KW-0406">Ion transport</keyword>
<evidence type="ECO:0000256" key="10">
    <source>
        <dbReference type="ARBA" id="ARBA00023303"/>
    </source>
</evidence>
<keyword evidence="14" id="KW-1185">Reference proteome</keyword>
<keyword evidence="10" id="KW-0407">Ion channel</keyword>
<evidence type="ECO:0000256" key="2">
    <source>
        <dbReference type="ARBA" id="ARBA00022448"/>
    </source>
</evidence>
<gene>
    <name evidence="13" type="ORF">WN55_00454</name>
</gene>
<protein>
    <submittedName>
        <fullName evidence="13">Transient receptor potential channel pyrexia</fullName>
    </submittedName>
</protein>
<evidence type="ECO:0000256" key="4">
    <source>
        <dbReference type="ARBA" id="ARBA00022737"/>
    </source>
</evidence>
<dbReference type="GO" id="GO:0005216">
    <property type="term" value="F:monoatomic ion channel activity"/>
    <property type="evidence" value="ECO:0007669"/>
    <property type="project" value="InterPro"/>
</dbReference>
<reference evidence="13 14" key="1">
    <citation type="submission" date="2015-07" db="EMBL/GenBank/DDBJ databases">
        <title>The genome of Dufourea novaeangliae.</title>
        <authorList>
            <person name="Pan H."/>
            <person name="Kapheim K."/>
        </authorList>
    </citation>
    <scope>NUCLEOTIDE SEQUENCE [LARGE SCALE GENOMIC DNA]</scope>
    <source>
        <strain evidence="13">0120121106</strain>
        <tissue evidence="13">Whole body</tissue>
    </source>
</reference>
<keyword evidence="9" id="KW-0325">Glycoprotein</keyword>
<keyword evidence="4" id="KW-0677">Repeat</keyword>
<keyword evidence="8 11" id="KW-0472">Membrane</keyword>
<evidence type="ECO:0000256" key="9">
    <source>
        <dbReference type="ARBA" id="ARBA00023180"/>
    </source>
</evidence>
<dbReference type="InterPro" id="IPR005821">
    <property type="entry name" value="Ion_trans_dom"/>
</dbReference>
<keyword evidence="6" id="KW-0040">ANK repeat</keyword>
<dbReference type="PANTHER" id="PTHR47143">
    <property type="entry name" value="TRANSIENT RECEPTOR POTENTIAL CATION CHANNEL PROTEIN PAINLESS"/>
    <property type="match status" value="1"/>
</dbReference>
<keyword evidence="2" id="KW-0813">Transport</keyword>
<name>A0A154PES9_DUFNO</name>
<keyword evidence="13" id="KW-0675">Receptor</keyword>
<accession>A0A154PES9</accession>
<keyword evidence="5 11" id="KW-1133">Transmembrane helix</keyword>
<dbReference type="GO" id="GO:1902495">
    <property type="term" value="C:transmembrane transporter complex"/>
    <property type="evidence" value="ECO:0007669"/>
    <property type="project" value="TreeGrafter"/>
</dbReference>
<evidence type="ECO:0000256" key="6">
    <source>
        <dbReference type="ARBA" id="ARBA00023043"/>
    </source>
</evidence>